<comment type="subunit">
    <text evidence="12">Likely a component of a DCX (DDB1-CUL4-X-box) protein ligase complex. May interact with pic/DDB1.</text>
</comment>
<keyword evidence="7" id="KW-0862">Zinc</keyword>
<proteinExistence type="inferred from homology"/>
<evidence type="ECO:0000259" key="14">
    <source>
        <dbReference type="PROSITE" id="PS51787"/>
    </source>
</evidence>
<reference evidence="16 17" key="1">
    <citation type="submission" date="2024-10" db="EMBL/GenBank/DDBJ databases">
        <authorList>
            <person name="Kim D."/>
        </authorList>
    </citation>
    <scope>NUCLEOTIDE SEQUENCE [LARGE SCALE GENOMIC DNA]</scope>
    <source>
        <strain evidence="16">BH-2024</strain>
    </source>
</reference>
<organism evidence="16 17">
    <name type="scientific">Heterodera trifolii</name>
    <dbReference type="NCBI Taxonomy" id="157864"/>
    <lineage>
        <taxon>Eukaryota</taxon>
        <taxon>Metazoa</taxon>
        <taxon>Ecdysozoa</taxon>
        <taxon>Nematoda</taxon>
        <taxon>Chromadorea</taxon>
        <taxon>Rhabditida</taxon>
        <taxon>Tylenchina</taxon>
        <taxon>Tylenchomorpha</taxon>
        <taxon>Tylenchoidea</taxon>
        <taxon>Heteroderidae</taxon>
        <taxon>Heteroderinae</taxon>
        <taxon>Heterodera</taxon>
    </lineage>
</organism>
<name>A0ABD2LQG0_9BILA</name>
<comment type="pathway">
    <text evidence="2">Protein modification; protein ubiquitination.</text>
</comment>
<evidence type="ECO:0000256" key="12">
    <source>
        <dbReference type="ARBA" id="ARBA00046796"/>
    </source>
</evidence>
<evidence type="ECO:0000256" key="4">
    <source>
        <dbReference type="ARBA" id="ARBA00014394"/>
    </source>
</evidence>
<dbReference type="InterPro" id="IPR034750">
    <property type="entry name" value="CULT"/>
</dbReference>
<dbReference type="CDD" id="cd15777">
    <property type="entry name" value="CRBN_C_like"/>
    <property type="match status" value="1"/>
</dbReference>
<dbReference type="Proteomes" id="UP001620626">
    <property type="component" value="Unassembled WGS sequence"/>
</dbReference>
<dbReference type="EMBL" id="JBICBT010000334">
    <property type="protein sequence ID" value="KAL3117132.1"/>
    <property type="molecule type" value="Genomic_DNA"/>
</dbReference>
<dbReference type="GO" id="GO:0046872">
    <property type="term" value="F:metal ion binding"/>
    <property type="evidence" value="ECO:0007669"/>
    <property type="project" value="UniProtKB-KW"/>
</dbReference>
<feature type="compositionally biased region" description="Acidic residues" evidence="13">
    <location>
        <begin position="1"/>
        <end position="10"/>
    </location>
</feature>
<sequence>MEVLSDEEEGMALSDLKETTKKNNEEAKRREFDRRLPIIHSYLGDVNQGELSGQEIKQRQFEESGNTIKVSVFVINEVCLFPGQKMPIQLHQRSAIQFVHNAHRQQNILALFTAEDPNFEFHNAEEFSSVPCHQIGTLFQMQNILENGENDVRRMTIQVIGRQRCRLVRWPLQRHQIHSEDHSVVICDQIDVVVLDEKVLPPSLFSLNECCTFGRLKADERFKLNAALSAHSEFSLKQCSTDKTVQMLVFWLLFWFKQRQIELILQQGLTPFSFWVAANIPMSLEMKLALLDEDSTDRRLRTAWRIVSQMDSIVCSNCAQSICNVSDIVNLSTGSNSTLFTNSHGFVHDLFTVKKVSGILLNGQPSTEFSWFPGYAWTVMQCATCGHHLGWRFSSPSLIPARFFGVSRRSIQLNCFKE</sequence>
<dbReference type="GO" id="GO:0005634">
    <property type="term" value="C:nucleus"/>
    <property type="evidence" value="ECO:0007669"/>
    <property type="project" value="UniProtKB-SubCell"/>
</dbReference>
<dbReference type="AlphaFoldDB" id="A0ABD2LQG0"/>
<keyword evidence="8" id="KW-0832">Ubl conjugation</keyword>
<dbReference type="InterPro" id="IPR003111">
    <property type="entry name" value="Lon_prtase_N"/>
</dbReference>
<evidence type="ECO:0000256" key="5">
    <source>
        <dbReference type="ARBA" id="ARBA00022723"/>
    </source>
</evidence>
<protein>
    <recommendedName>
        <fullName evidence="4">Protein cereblon</fullName>
    </recommendedName>
    <alternativeName>
        <fullName evidence="10">Protein ohgata</fullName>
    </alternativeName>
</protein>
<comment type="caution">
    <text evidence="16">The sequence shown here is derived from an EMBL/GenBank/DDBJ whole genome shotgun (WGS) entry which is preliminary data.</text>
</comment>
<dbReference type="InterPro" id="IPR004910">
    <property type="entry name" value="Yippee/Mis18/Cereblon"/>
</dbReference>
<dbReference type="PROSITE" id="PS51788">
    <property type="entry name" value="CULT"/>
    <property type="match status" value="1"/>
</dbReference>
<comment type="function">
    <text evidence="11">Substrate recognition component of a DCX (DDB1-CUL4-X-box) E3 protein ligase complex that mediates the ubiquitination and subsequent proteasomal degradation of target proteins. Has an essential role in mediating growth by negatively regulating insulin signaling. It also has a role in maintaining presynaptic function in the neuromuscular junction synapses of third-instar larvae.</text>
</comment>
<evidence type="ECO:0000256" key="7">
    <source>
        <dbReference type="ARBA" id="ARBA00022833"/>
    </source>
</evidence>
<dbReference type="PROSITE" id="PS51787">
    <property type="entry name" value="LON_N"/>
    <property type="match status" value="1"/>
</dbReference>
<dbReference type="InterPro" id="IPR015947">
    <property type="entry name" value="PUA-like_sf"/>
</dbReference>
<evidence type="ECO:0000256" key="2">
    <source>
        <dbReference type="ARBA" id="ARBA00004906"/>
    </source>
</evidence>
<evidence type="ECO:0000256" key="1">
    <source>
        <dbReference type="ARBA" id="ARBA00004123"/>
    </source>
</evidence>
<evidence type="ECO:0000313" key="17">
    <source>
        <dbReference type="Proteomes" id="UP001620626"/>
    </source>
</evidence>
<comment type="subcellular location">
    <subcellularLocation>
        <location evidence="1">Nucleus</location>
    </subcellularLocation>
</comment>
<feature type="domain" description="Lon N-terminal" evidence="14">
    <location>
        <begin position="70"/>
        <end position="311"/>
    </location>
</feature>
<accession>A0ABD2LQG0</accession>
<evidence type="ECO:0000313" key="16">
    <source>
        <dbReference type="EMBL" id="KAL3117132.1"/>
    </source>
</evidence>
<evidence type="ECO:0000256" key="9">
    <source>
        <dbReference type="ARBA" id="ARBA00023242"/>
    </source>
</evidence>
<evidence type="ECO:0000259" key="15">
    <source>
        <dbReference type="PROSITE" id="PS51788"/>
    </source>
</evidence>
<evidence type="ECO:0000256" key="10">
    <source>
        <dbReference type="ARBA" id="ARBA00030079"/>
    </source>
</evidence>
<dbReference type="Pfam" id="PF03226">
    <property type="entry name" value="Yippee-Mis18"/>
    <property type="match status" value="1"/>
</dbReference>
<keyword evidence="6" id="KW-0833">Ubl conjugation pathway</keyword>
<evidence type="ECO:0000256" key="8">
    <source>
        <dbReference type="ARBA" id="ARBA00022843"/>
    </source>
</evidence>
<dbReference type="Gene3D" id="2.170.150.20">
    <property type="entry name" value="Peptide methionine sulfoxide reductase"/>
    <property type="match status" value="1"/>
</dbReference>
<keyword evidence="9" id="KW-0539">Nucleus</keyword>
<dbReference type="Pfam" id="PF02190">
    <property type="entry name" value="LON_substr_bdg"/>
    <property type="match status" value="1"/>
</dbReference>
<evidence type="ECO:0000256" key="3">
    <source>
        <dbReference type="ARBA" id="ARBA00005293"/>
    </source>
</evidence>
<evidence type="ECO:0000256" key="11">
    <source>
        <dbReference type="ARBA" id="ARBA00046075"/>
    </source>
</evidence>
<evidence type="ECO:0000256" key="6">
    <source>
        <dbReference type="ARBA" id="ARBA00022786"/>
    </source>
</evidence>
<keyword evidence="5" id="KW-0479">Metal-binding</keyword>
<dbReference type="SUPFAM" id="SSF88697">
    <property type="entry name" value="PUA domain-like"/>
    <property type="match status" value="1"/>
</dbReference>
<feature type="domain" description="CULT" evidence="15">
    <location>
        <begin position="310"/>
        <end position="415"/>
    </location>
</feature>
<comment type="similarity">
    <text evidence="3">Belongs to the CRBN family.</text>
</comment>
<feature type="region of interest" description="Disordered" evidence="13">
    <location>
        <begin position="1"/>
        <end position="29"/>
    </location>
</feature>
<keyword evidence="17" id="KW-1185">Reference proteome</keyword>
<dbReference type="SMART" id="SM00464">
    <property type="entry name" value="LON"/>
    <property type="match status" value="1"/>
</dbReference>
<dbReference type="Gene3D" id="2.30.130.40">
    <property type="entry name" value="LON domain-like"/>
    <property type="match status" value="1"/>
</dbReference>
<evidence type="ECO:0000256" key="13">
    <source>
        <dbReference type="SAM" id="MobiDB-lite"/>
    </source>
</evidence>
<dbReference type="Gene3D" id="1.20.58.1480">
    <property type="match status" value="1"/>
</dbReference>
<dbReference type="InterPro" id="IPR046336">
    <property type="entry name" value="Lon_prtase_N_sf"/>
</dbReference>
<gene>
    <name evidence="16" type="ORF">niasHT_007535</name>
</gene>
<dbReference type="FunFam" id="2.170.150.20:FF:000007">
    <property type="entry name" value="Protein cereblon"/>
    <property type="match status" value="1"/>
</dbReference>
<feature type="compositionally biased region" description="Basic and acidic residues" evidence="13">
    <location>
        <begin position="15"/>
        <end position="29"/>
    </location>
</feature>